<reference evidence="1 2" key="1">
    <citation type="submission" date="2023-08" db="EMBL/GenBank/DDBJ databases">
        <title>Black Yeasts Isolated from many extreme environments.</title>
        <authorList>
            <person name="Coleine C."/>
            <person name="Stajich J.E."/>
            <person name="Selbmann L."/>
        </authorList>
    </citation>
    <scope>NUCLEOTIDE SEQUENCE [LARGE SCALE GENOMIC DNA]</scope>
    <source>
        <strain evidence="1 2">CCFEE 536</strain>
    </source>
</reference>
<organism evidence="1 2">
    <name type="scientific">Cryomyces antarcticus</name>
    <dbReference type="NCBI Taxonomy" id="329879"/>
    <lineage>
        <taxon>Eukaryota</taxon>
        <taxon>Fungi</taxon>
        <taxon>Dikarya</taxon>
        <taxon>Ascomycota</taxon>
        <taxon>Pezizomycotina</taxon>
        <taxon>Dothideomycetes</taxon>
        <taxon>Dothideomycetes incertae sedis</taxon>
        <taxon>Cryomyces</taxon>
    </lineage>
</organism>
<dbReference type="Proteomes" id="UP001357485">
    <property type="component" value="Unassembled WGS sequence"/>
</dbReference>
<comment type="caution">
    <text evidence="1">The sequence shown here is derived from an EMBL/GenBank/DDBJ whole genome shotgun (WGS) entry which is preliminary data.</text>
</comment>
<keyword evidence="2" id="KW-1185">Reference proteome</keyword>
<protein>
    <submittedName>
        <fullName evidence="1">Uncharacterized protein</fullName>
    </submittedName>
</protein>
<accession>A0ABR0ITG6</accession>
<dbReference type="Gene3D" id="3.40.50.720">
    <property type="entry name" value="NAD(P)-binding Rossmann-like Domain"/>
    <property type="match status" value="1"/>
</dbReference>
<name>A0ABR0ITG6_9PEZI</name>
<evidence type="ECO:0000313" key="1">
    <source>
        <dbReference type="EMBL" id="KAK5041867.1"/>
    </source>
</evidence>
<sequence length="76" mass="8418">MLGNLGGAVVKGLFKWIGQTTADAATTALFLAASKDVEDRDLRGRYFIPIATEGKITTIAQDKDLAKNLWYWSERK</sequence>
<dbReference type="EMBL" id="JAVRRA010028367">
    <property type="protein sequence ID" value="KAK5041867.1"/>
    <property type="molecule type" value="Genomic_DNA"/>
</dbReference>
<proteinExistence type="predicted"/>
<feature type="non-terminal residue" evidence="1">
    <location>
        <position position="1"/>
    </location>
</feature>
<gene>
    <name evidence="1" type="ORF">LTR16_011736</name>
</gene>
<feature type="non-terminal residue" evidence="1">
    <location>
        <position position="76"/>
    </location>
</feature>
<evidence type="ECO:0000313" key="2">
    <source>
        <dbReference type="Proteomes" id="UP001357485"/>
    </source>
</evidence>